<gene>
    <name evidence="3" type="ORF">NTEN_LOCUS3855</name>
</gene>
<keyword evidence="1" id="KW-0808">Transferase</keyword>
<dbReference type="PANTHER" id="PTHR20973:SF0">
    <property type="entry name" value="NON-STRUCTURAL MAINTENANCE OF CHROMOSOMES ELEMENT 1 HOMOLOG"/>
    <property type="match status" value="1"/>
</dbReference>
<keyword evidence="1" id="KW-0233">DNA recombination</keyword>
<keyword evidence="1" id="KW-0539">Nucleus</keyword>
<evidence type="ECO:0000313" key="3">
    <source>
        <dbReference type="EMBL" id="CAA9997561.1"/>
    </source>
</evidence>
<reference evidence="3 4" key="1">
    <citation type="submission" date="2020-02" db="EMBL/GenBank/DDBJ databases">
        <authorList>
            <person name="Ferguson B K."/>
        </authorList>
    </citation>
    <scope>NUCLEOTIDE SEQUENCE [LARGE SCALE GENOMIC DNA]</scope>
</reference>
<dbReference type="GO" id="GO:0005634">
    <property type="term" value="C:nucleus"/>
    <property type="evidence" value="ECO:0007669"/>
    <property type="project" value="UniProtKB-SubCell"/>
</dbReference>
<comment type="subcellular location">
    <subcellularLocation>
        <location evidence="1">Nucleus</location>
    </subcellularLocation>
</comment>
<keyword evidence="1" id="KW-0863">Zinc-finger</keyword>
<comment type="catalytic activity">
    <reaction evidence="1">
        <text>S-ubiquitinyl-[E2 ubiquitin-conjugating enzyme]-L-cysteine + [acceptor protein]-L-lysine = [E2 ubiquitin-conjugating enzyme]-L-cysteine + N(6)-ubiquitinyl-[acceptor protein]-L-lysine.</text>
        <dbReference type="EC" id="2.3.2.27"/>
    </reaction>
</comment>
<dbReference type="Proteomes" id="UP000479000">
    <property type="component" value="Unassembled WGS sequence"/>
</dbReference>
<feature type="compositionally biased region" description="Basic and acidic residues" evidence="2">
    <location>
        <begin position="182"/>
        <end position="193"/>
    </location>
</feature>
<evidence type="ECO:0000256" key="1">
    <source>
        <dbReference type="RuleBase" id="RU368018"/>
    </source>
</evidence>
<dbReference type="GO" id="GO:0061630">
    <property type="term" value="F:ubiquitin protein ligase activity"/>
    <property type="evidence" value="ECO:0007669"/>
    <property type="project" value="UniProtKB-EC"/>
</dbReference>
<dbReference type="Pfam" id="PF07574">
    <property type="entry name" value="SMC_Nse1"/>
    <property type="match status" value="1"/>
</dbReference>
<organism evidence="3 4">
    <name type="scientific">Nesidiocoris tenuis</name>
    <dbReference type="NCBI Taxonomy" id="355587"/>
    <lineage>
        <taxon>Eukaryota</taxon>
        <taxon>Metazoa</taxon>
        <taxon>Ecdysozoa</taxon>
        <taxon>Arthropoda</taxon>
        <taxon>Hexapoda</taxon>
        <taxon>Insecta</taxon>
        <taxon>Pterygota</taxon>
        <taxon>Neoptera</taxon>
        <taxon>Paraneoptera</taxon>
        <taxon>Hemiptera</taxon>
        <taxon>Heteroptera</taxon>
        <taxon>Panheteroptera</taxon>
        <taxon>Cimicomorpha</taxon>
        <taxon>Miridae</taxon>
        <taxon>Dicyphina</taxon>
        <taxon>Nesidiocoris</taxon>
    </lineage>
</organism>
<dbReference type="InterPro" id="IPR011513">
    <property type="entry name" value="Nse1"/>
</dbReference>
<sequence length="239" mass="26867">MRFSDDDRSVLHFFMADQIVDQSDLVDILAKITNENASAADCEIVIERINHQVEKFCQKIVKVTCELTGQKSFALISTAAAPGMKSHFSKEQIAYFHALMDSIVQNEGRIDSITAINMASGTKAKVQLLQATENQAIYFCETADCLYPHNDDDDPVIVYRGLEELPPDASFLEKLGFPPLPSRREGPHFEKSLRPVPDQIRVQQDGRLAESRKGTRPTAKPDRQGVNVSEKFDENQNQR</sequence>
<keyword evidence="1" id="KW-0479">Metal-binding</keyword>
<proteinExistence type="inferred from homology"/>
<keyword evidence="1" id="KW-0234">DNA repair</keyword>
<protein>
    <recommendedName>
        <fullName evidence="1">Non-structural maintenance of chromosomes element 1 homolog</fullName>
        <ecNumber evidence="1">2.3.2.27</ecNumber>
    </recommendedName>
</protein>
<dbReference type="OrthoDB" id="6160353at2759"/>
<evidence type="ECO:0000256" key="2">
    <source>
        <dbReference type="SAM" id="MobiDB-lite"/>
    </source>
</evidence>
<keyword evidence="1" id="KW-0862">Zinc</keyword>
<dbReference type="GO" id="GO:0030915">
    <property type="term" value="C:Smc5-Smc6 complex"/>
    <property type="evidence" value="ECO:0007669"/>
    <property type="project" value="UniProtKB-UniRule"/>
</dbReference>
<dbReference type="GO" id="GO:0008270">
    <property type="term" value="F:zinc ion binding"/>
    <property type="evidence" value="ECO:0007669"/>
    <property type="project" value="UniProtKB-KW"/>
</dbReference>
<feature type="region of interest" description="Disordered" evidence="2">
    <location>
        <begin position="176"/>
        <end position="239"/>
    </location>
</feature>
<dbReference type="AlphaFoldDB" id="A0A6H5G4U0"/>
<keyword evidence="1" id="KW-0833">Ubl conjugation pathway</keyword>
<evidence type="ECO:0000313" key="4">
    <source>
        <dbReference type="Proteomes" id="UP000479000"/>
    </source>
</evidence>
<name>A0A6H5G4U0_9HEMI</name>
<dbReference type="Gene3D" id="3.90.1150.220">
    <property type="match status" value="1"/>
</dbReference>
<comment type="similarity">
    <text evidence="1">Belongs to the NSE1 family.</text>
</comment>
<comment type="subunit">
    <text evidence="1">Component of the Smc5-Smc6 complex.</text>
</comment>
<keyword evidence="1" id="KW-0227">DNA damage</keyword>
<dbReference type="EC" id="2.3.2.27" evidence="1"/>
<keyword evidence="4" id="KW-1185">Reference proteome</keyword>
<feature type="compositionally biased region" description="Basic and acidic residues" evidence="2">
    <location>
        <begin position="207"/>
        <end position="223"/>
    </location>
</feature>
<dbReference type="GO" id="GO:0000724">
    <property type="term" value="P:double-strand break repair via homologous recombination"/>
    <property type="evidence" value="ECO:0007669"/>
    <property type="project" value="TreeGrafter"/>
</dbReference>
<dbReference type="PANTHER" id="PTHR20973">
    <property type="entry name" value="NON-SMC ELEMENT 1-RELATED"/>
    <property type="match status" value="1"/>
</dbReference>
<dbReference type="EMBL" id="CADCXU010005884">
    <property type="protein sequence ID" value="CAA9997561.1"/>
    <property type="molecule type" value="Genomic_DNA"/>
</dbReference>
<accession>A0A6H5G4U0</accession>
<feature type="compositionally biased region" description="Basic and acidic residues" evidence="2">
    <location>
        <begin position="230"/>
        <end position="239"/>
    </location>
</feature>